<gene>
    <name evidence="2" type="ORF">ACOC_LOCUS11677</name>
</gene>
<proteinExistence type="predicted"/>
<evidence type="ECO:0000313" key="3">
    <source>
        <dbReference type="Proteomes" id="UP000267027"/>
    </source>
</evidence>
<dbReference type="PANTHER" id="PTHR47027:SF20">
    <property type="entry name" value="REVERSE TRANSCRIPTASE-LIKE PROTEIN WITH RNA-DIRECTED DNA POLYMERASE DOMAIN"/>
    <property type="match status" value="1"/>
</dbReference>
<dbReference type="OrthoDB" id="407509at2759"/>
<organism evidence="4">
    <name type="scientific">Angiostrongylus costaricensis</name>
    <name type="common">Nematode worm</name>
    <dbReference type="NCBI Taxonomy" id="334426"/>
    <lineage>
        <taxon>Eukaryota</taxon>
        <taxon>Metazoa</taxon>
        <taxon>Ecdysozoa</taxon>
        <taxon>Nematoda</taxon>
        <taxon>Chromadorea</taxon>
        <taxon>Rhabditida</taxon>
        <taxon>Rhabditina</taxon>
        <taxon>Rhabditomorpha</taxon>
        <taxon>Strongyloidea</taxon>
        <taxon>Metastrongylidae</taxon>
        <taxon>Angiostrongylus</taxon>
    </lineage>
</organism>
<keyword evidence="3" id="KW-1185">Reference proteome</keyword>
<dbReference type="PROSITE" id="PS50878">
    <property type="entry name" value="RT_POL"/>
    <property type="match status" value="1"/>
</dbReference>
<dbReference type="PANTHER" id="PTHR47027">
    <property type="entry name" value="REVERSE TRANSCRIPTASE DOMAIN-CONTAINING PROTEIN"/>
    <property type="match status" value="1"/>
</dbReference>
<reference evidence="2 3" key="2">
    <citation type="submission" date="2018-11" db="EMBL/GenBank/DDBJ databases">
        <authorList>
            <consortium name="Pathogen Informatics"/>
        </authorList>
    </citation>
    <scope>NUCLEOTIDE SEQUENCE [LARGE SCALE GENOMIC DNA]</scope>
    <source>
        <strain evidence="2 3">Costa Rica</strain>
    </source>
</reference>
<dbReference type="Pfam" id="PF00078">
    <property type="entry name" value="RVT_1"/>
    <property type="match status" value="1"/>
</dbReference>
<feature type="domain" description="Reverse transcriptase" evidence="1">
    <location>
        <begin position="1"/>
        <end position="181"/>
    </location>
</feature>
<dbReference type="WBParaSite" id="ACOC_0001167601-mRNA-1">
    <property type="protein sequence ID" value="ACOC_0001167601-mRNA-1"/>
    <property type="gene ID" value="ACOC_0001167601"/>
</dbReference>
<evidence type="ECO:0000313" key="2">
    <source>
        <dbReference type="EMBL" id="VDM63262.1"/>
    </source>
</evidence>
<name>A0A0R3PYX8_ANGCS</name>
<protein>
    <submittedName>
        <fullName evidence="4">Reverse transcriptase domain-containing protein</fullName>
    </submittedName>
</protein>
<dbReference type="AlphaFoldDB" id="A0A0R3PYX8"/>
<evidence type="ECO:0000313" key="4">
    <source>
        <dbReference type="WBParaSite" id="ACOC_0001167601-mRNA-1"/>
    </source>
</evidence>
<accession>A0A0R3PYX8</accession>
<sequence>MDHIHTVTRLIEVFREYKRLLCLTFIGLKKAFDSVEIEAALETLDSQRVPTQYIKILCELYKNFTTKMSPSYNDINIDAKREVRQDDTISLKLFTTTLQNVLRTLEWDNMGVKIDGRQLHQLRLADDIVLTTPSISQAERMLGDFDKAFGKIGFRLNLTKMIFFRNGLISHAPYTLNGTNISEWSSYVYLGREINMLNDLAPKLSRKE</sequence>
<dbReference type="OMA" id="RDSKANW"/>
<dbReference type="Proteomes" id="UP000267027">
    <property type="component" value="Unassembled WGS sequence"/>
</dbReference>
<dbReference type="EMBL" id="UYYA01004756">
    <property type="protein sequence ID" value="VDM63262.1"/>
    <property type="molecule type" value="Genomic_DNA"/>
</dbReference>
<dbReference type="InterPro" id="IPR000477">
    <property type="entry name" value="RT_dom"/>
</dbReference>
<evidence type="ECO:0000259" key="1">
    <source>
        <dbReference type="PROSITE" id="PS50878"/>
    </source>
</evidence>
<dbReference type="STRING" id="334426.A0A0R3PYX8"/>
<reference evidence="4" key="1">
    <citation type="submission" date="2017-02" db="UniProtKB">
        <authorList>
            <consortium name="WormBaseParasite"/>
        </authorList>
    </citation>
    <scope>IDENTIFICATION</scope>
</reference>